<dbReference type="EMBL" id="JACIIU010000003">
    <property type="protein sequence ID" value="MBB6260541.1"/>
    <property type="molecule type" value="Genomic_DNA"/>
</dbReference>
<organism evidence="3 4">
    <name type="scientific">Paenochrobactrum gallinarii</name>
    <dbReference type="NCBI Taxonomy" id="643673"/>
    <lineage>
        <taxon>Bacteria</taxon>
        <taxon>Pseudomonadati</taxon>
        <taxon>Pseudomonadota</taxon>
        <taxon>Alphaproteobacteria</taxon>
        <taxon>Hyphomicrobiales</taxon>
        <taxon>Brucellaceae</taxon>
        <taxon>Paenochrobactrum</taxon>
    </lineage>
</organism>
<dbReference type="Proteomes" id="UP000555393">
    <property type="component" value="Unassembled WGS sequence"/>
</dbReference>
<evidence type="ECO:0000256" key="1">
    <source>
        <dbReference type="ARBA" id="ARBA00022729"/>
    </source>
</evidence>
<evidence type="ECO:0000259" key="2">
    <source>
        <dbReference type="SMART" id="SM00062"/>
    </source>
</evidence>
<feature type="domain" description="Solute-binding protein family 3/N-terminal" evidence="2">
    <location>
        <begin position="44"/>
        <end position="274"/>
    </location>
</feature>
<dbReference type="Gene3D" id="3.40.190.10">
    <property type="entry name" value="Periplasmic binding protein-like II"/>
    <property type="match status" value="2"/>
</dbReference>
<dbReference type="PANTHER" id="PTHR35936">
    <property type="entry name" value="MEMBRANE-BOUND LYTIC MUREIN TRANSGLYCOSYLASE F"/>
    <property type="match status" value="1"/>
</dbReference>
<proteinExistence type="predicted"/>
<evidence type="ECO:0000313" key="4">
    <source>
        <dbReference type="Proteomes" id="UP000555393"/>
    </source>
</evidence>
<keyword evidence="4" id="KW-1185">Reference proteome</keyword>
<dbReference type="SUPFAM" id="SSF53850">
    <property type="entry name" value="Periplasmic binding protein-like II"/>
    <property type="match status" value="1"/>
</dbReference>
<accession>A0A841M2H8</accession>
<comment type="caution">
    <text evidence="3">The sequence shown here is derived from an EMBL/GenBank/DDBJ whole genome shotgun (WGS) entry which is preliminary data.</text>
</comment>
<dbReference type="AlphaFoldDB" id="A0A841M2H8"/>
<reference evidence="3 4" key="1">
    <citation type="submission" date="2020-08" db="EMBL/GenBank/DDBJ databases">
        <title>Genomic Encyclopedia of Type Strains, Phase IV (KMG-IV): sequencing the most valuable type-strain genomes for metagenomic binning, comparative biology and taxonomic classification.</title>
        <authorList>
            <person name="Goeker M."/>
        </authorList>
    </citation>
    <scope>NUCLEOTIDE SEQUENCE [LARGE SCALE GENOMIC DNA]</scope>
    <source>
        <strain evidence="3 4">DSM 22336</strain>
    </source>
</reference>
<dbReference type="PANTHER" id="PTHR35936:SF35">
    <property type="entry name" value="L-CYSTINE-BINDING PROTEIN TCYJ"/>
    <property type="match status" value="1"/>
</dbReference>
<sequence length="276" mass="31415">MRSFVILFAIFFIYQTEAYSAPAQPQFINNPIKQKPTDLTGLTRLRFLTTTDFSPFNYINTQGQLTGYNIELARALCRELKLDNICQIEALPWDELQKALDKGEGEAIIAGLTPSKNNRQTYSFSRPYLKFPARFIALNAVRSDTKITKKAFEKPVGILTNSKHAKVFAQYFPDIKTEGFDDREAMLKALQAQDIAAIFDDGLALSFMLENNDSNLCCHFIAEPYYAPQLAENQMTIAVSTHNQRLTRAFNYALAALEKNGTLNEIYMRHFPVSFY</sequence>
<name>A0A841M2H8_9HYPH</name>
<evidence type="ECO:0000313" key="3">
    <source>
        <dbReference type="EMBL" id="MBB6260541.1"/>
    </source>
</evidence>
<gene>
    <name evidence="3" type="ORF">FHS77_001075</name>
</gene>
<dbReference type="InterPro" id="IPR001638">
    <property type="entry name" value="Solute-binding_3/MltF_N"/>
</dbReference>
<protein>
    <submittedName>
        <fullName evidence="3">Polar amino acid transport system substrate-binding protein</fullName>
    </submittedName>
</protein>
<dbReference type="SMART" id="SM00062">
    <property type="entry name" value="PBPb"/>
    <property type="match status" value="1"/>
</dbReference>
<keyword evidence="1" id="KW-0732">Signal</keyword>
<dbReference type="Pfam" id="PF00497">
    <property type="entry name" value="SBP_bac_3"/>
    <property type="match status" value="1"/>
</dbReference>
<dbReference type="RefSeq" id="WP_184221020.1">
    <property type="nucleotide sequence ID" value="NZ_JACIIU010000003.1"/>
</dbReference>